<accession>A0A0R1UZL3</accession>
<keyword evidence="2" id="KW-1185">Reference proteome</keyword>
<sequence length="104" mass="12509">MNSPQKEAALIVERLQKYFKPYVQARYTILVVNNTYGHSYNFFFNVLRPQQLTRSIPLRRITTYHLEYLEELIKYIHSLTALTITFKKFGTARWPSNFKRITFN</sequence>
<proteinExistence type="predicted"/>
<dbReference type="EMBL" id="AZFQ01000036">
    <property type="protein sequence ID" value="KRL98785.1"/>
    <property type="molecule type" value="Genomic_DNA"/>
</dbReference>
<protein>
    <submittedName>
        <fullName evidence="1">Uncharacterized protein</fullName>
    </submittedName>
</protein>
<name>A0A0R1UZL3_9LACO</name>
<dbReference type="Proteomes" id="UP000051166">
    <property type="component" value="Unassembled WGS sequence"/>
</dbReference>
<evidence type="ECO:0000313" key="1">
    <source>
        <dbReference type="EMBL" id="KRL98785.1"/>
    </source>
</evidence>
<dbReference type="AlphaFoldDB" id="A0A0R1UZL3"/>
<gene>
    <name evidence="1" type="ORF">FD50_GL000597</name>
</gene>
<reference evidence="1 2" key="1">
    <citation type="journal article" date="2015" name="Genome Announc.">
        <title>Expanding the biotechnology potential of lactobacilli through comparative genomics of 213 strains and associated genera.</title>
        <authorList>
            <person name="Sun Z."/>
            <person name="Harris H.M."/>
            <person name="McCann A."/>
            <person name="Guo C."/>
            <person name="Argimon S."/>
            <person name="Zhang W."/>
            <person name="Yang X."/>
            <person name="Jeffery I.B."/>
            <person name="Cooney J.C."/>
            <person name="Kagawa T.F."/>
            <person name="Liu W."/>
            <person name="Song Y."/>
            <person name="Salvetti E."/>
            <person name="Wrobel A."/>
            <person name="Rasinkangas P."/>
            <person name="Parkhill J."/>
            <person name="Rea M.C."/>
            <person name="O'Sullivan O."/>
            <person name="Ritari J."/>
            <person name="Douillard F.P."/>
            <person name="Paul Ross R."/>
            <person name="Yang R."/>
            <person name="Briner A.E."/>
            <person name="Felis G.E."/>
            <person name="de Vos W.M."/>
            <person name="Barrangou R."/>
            <person name="Klaenhammer T.R."/>
            <person name="Caufield P.W."/>
            <person name="Cui Y."/>
            <person name="Zhang H."/>
            <person name="O'Toole P.W."/>
        </authorList>
    </citation>
    <scope>NUCLEOTIDE SEQUENCE [LARGE SCALE GENOMIC DNA]</scope>
    <source>
        <strain evidence="1 2">DSM 16230</strain>
    </source>
</reference>
<evidence type="ECO:0000313" key="2">
    <source>
        <dbReference type="Proteomes" id="UP000051166"/>
    </source>
</evidence>
<organism evidence="1 2">
    <name type="scientific">Liquorilactobacillus satsumensis DSM 16230 = JCM 12392</name>
    <dbReference type="NCBI Taxonomy" id="1423801"/>
    <lineage>
        <taxon>Bacteria</taxon>
        <taxon>Bacillati</taxon>
        <taxon>Bacillota</taxon>
        <taxon>Bacilli</taxon>
        <taxon>Lactobacillales</taxon>
        <taxon>Lactobacillaceae</taxon>
        <taxon>Liquorilactobacillus</taxon>
    </lineage>
</organism>
<comment type="caution">
    <text evidence="1">The sequence shown here is derived from an EMBL/GenBank/DDBJ whole genome shotgun (WGS) entry which is preliminary data.</text>
</comment>
<dbReference type="PATRIC" id="fig|1423801.4.peg.606"/>
<dbReference type="STRING" id="1423801.FD50_GL000597"/>